<sequence>MAEIQNLVEVLTQFMKNLQTQNVQQQTPVTPVSQLSTADVLFSSSQFVQSTQLPQGSPVATSSSLGFYLNNYMSEAKPERMDFTELGWKETNEVEKFVKVRSCNLCL</sequence>
<reference evidence="2" key="1">
    <citation type="submission" date="2023-01" db="EMBL/GenBank/DDBJ databases">
        <title>Key to firefly adult light organ development and bioluminescence: homeobox transcription factors regulate luciferase expression and transportation to peroxisome.</title>
        <authorList>
            <person name="Fu X."/>
        </authorList>
    </citation>
    <scope>NUCLEOTIDE SEQUENCE [LARGE SCALE GENOMIC DNA]</scope>
</reference>
<protein>
    <submittedName>
        <fullName evidence="1">Uncharacterized protein</fullName>
    </submittedName>
</protein>
<dbReference type="Proteomes" id="UP001353858">
    <property type="component" value="Unassembled WGS sequence"/>
</dbReference>
<accession>A0AAN7PRS3</accession>
<proteinExistence type="predicted"/>
<dbReference type="AlphaFoldDB" id="A0AAN7PRS3"/>
<evidence type="ECO:0000313" key="1">
    <source>
        <dbReference type="EMBL" id="KAK4874087.1"/>
    </source>
</evidence>
<name>A0AAN7PRS3_9COLE</name>
<keyword evidence="2" id="KW-1185">Reference proteome</keyword>
<evidence type="ECO:0000313" key="2">
    <source>
        <dbReference type="Proteomes" id="UP001353858"/>
    </source>
</evidence>
<dbReference type="EMBL" id="JARPUR010000006">
    <property type="protein sequence ID" value="KAK4874087.1"/>
    <property type="molecule type" value="Genomic_DNA"/>
</dbReference>
<gene>
    <name evidence="1" type="ORF">RN001_013447</name>
</gene>
<comment type="caution">
    <text evidence="1">The sequence shown here is derived from an EMBL/GenBank/DDBJ whole genome shotgun (WGS) entry which is preliminary data.</text>
</comment>
<organism evidence="1 2">
    <name type="scientific">Aquatica leii</name>
    <dbReference type="NCBI Taxonomy" id="1421715"/>
    <lineage>
        <taxon>Eukaryota</taxon>
        <taxon>Metazoa</taxon>
        <taxon>Ecdysozoa</taxon>
        <taxon>Arthropoda</taxon>
        <taxon>Hexapoda</taxon>
        <taxon>Insecta</taxon>
        <taxon>Pterygota</taxon>
        <taxon>Neoptera</taxon>
        <taxon>Endopterygota</taxon>
        <taxon>Coleoptera</taxon>
        <taxon>Polyphaga</taxon>
        <taxon>Elateriformia</taxon>
        <taxon>Elateroidea</taxon>
        <taxon>Lampyridae</taxon>
        <taxon>Luciolinae</taxon>
        <taxon>Aquatica</taxon>
    </lineage>
</organism>